<evidence type="ECO:0000256" key="4">
    <source>
        <dbReference type="ARBA" id="ARBA00022771"/>
    </source>
</evidence>
<dbReference type="Gene3D" id="3.30.40.10">
    <property type="entry name" value="Zinc/RING finger domain, C3HC4 (zinc finger)"/>
    <property type="match status" value="1"/>
</dbReference>
<keyword evidence="3" id="KW-0479">Metal-binding</keyword>
<evidence type="ECO:0000256" key="2">
    <source>
        <dbReference type="ARBA" id="ARBA00012483"/>
    </source>
</evidence>
<evidence type="ECO:0000313" key="8">
    <source>
        <dbReference type="EMBL" id="GMN63013.1"/>
    </source>
</evidence>
<dbReference type="SMART" id="SM00184">
    <property type="entry name" value="RING"/>
    <property type="match status" value="1"/>
</dbReference>
<dbReference type="GO" id="GO:0005737">
    <property type="term" value="C:cytoplasm"/>
    <property type="evidence" value="ECO:0007669"/>
    <property type="project" value="TreeGrafter"/>
</dbReference>
<comment type="caution">
    <text evidence="8">The sequence shown here is derived from an EMBL/GenBank/DDBJ whole genome shotgun (WGS) entry which is preliminary data.</text>
</comment>
<dbReference type="Pfam" id="PF13639">
    <property type="entry name" value="zf-RING_2"/>
    <property type="match status" value="1"/>
</dbReference>
<dbReference type="EMBL" id="BTGU01000140">
    <property type="protein sequence ID" value="GMN63013.1"/>
    <property type="molecule type" value="Genomic_DNA"/>
</dbReference>
<evidence type="ECO:0000256" key="6">
    <source>
        <dbReference type="PROSITE-ProRule" id="PRU00175"/>
    </source>
</evidence>
<keyword evidence="4 6" id="KW-0863">Zinc-finger</keyword>
<dbReference type="GO" id="GO:0061630">
    <property type="term" value="F:ubiquitin protein ligase activity"/>
    <property type="evidence" value="ECO:0007669"/>
    <property type="project" value="UniProtKB-EC"/>
</dbReference>
<reference evidence="8" key="1">
    <citation type="submission" date="2023-07" db="EMBL/GenBank/DDBJ databases">
        <title>draft genome sequence of fig (Ficus carica).</title>
        <authorList>
            <person name="Takahashi T."/>
            <person name="Nishimura K."/>
        </authorList>
    </citation>
    <scope>NUCLEOTIDE SEQUENCE</scope>
</reference>
<name>A0AA88DWT6_FICCA</name>
<accession>A0AA88DWT6</accession>
<dbReference type="InterPro" id="IPR001841">
    <property type="entry name" value="Znf_RING"/>
</dbReference>
<evidence type="ECO:0000256" key="5">
    <source>
        <dbReference type="ARBA" id="ARBA00022833"/>
    </source>
</evidence>
<dbReference type="GO" id="GO:0016567">
    <property type="term" value="P:protein ubiquitination"/>
    <property type="evidence" value="ECO:0007669"/>
    <property type="project" value="TreeGrafter"/>
</dbReference>
<evidence type="ECO:0000256" key="3">
    <source>
        <dbReference type="ARBA" id="ARBA00022723"/>
    </source>
</evidence>
<evidence type="ECO:0000313" key="9">
    <source>
        <dbReference type="Proteomes" id="UP001187192"/>
    </source>
</evidence>
<gene>
    <name evidence="8" type="ORF">TIFTF001_032087</name>
</gene>
<keyword evidence="9" id="KW-1185">Reference proteome</keyword>
<dbReference type="SUPFAM" id="SSF57850">
    <property type="entry name" value="RING/U-box"/>
    <property type="match status" value="1"/>
</dbReference>
<dbReference type="GO" id="GO:0008270">
    <property type="term" value="F:zinc ion binding"/>
    <property type="evidence" value="ECO:0007669"/>
    <property type="project" value="UniProtKB-KW"/>
</dbReference>
<dbReference type="PROSITE" id="PS50089">
    <property type="entry name" value="ZF_RING_2"/>
    <property type="match status" value="1"/>
</dbReference>
<sequence>MALSNWEVALRNLSNRVESTATESKIYITATKTISRDNQRLSATRFRFVFGVTHFTRSDANPTNQVQIYCDSHEFDHPFDRLASPDEAKAVVAAMICSHQIPFSFGTERGKSLHWKEVIAGDTTAVERVPLQGFDDIITRISQAAACVAREASASGRRAVRMAVTIDQRTTIPHQEFERSSFRDYVGQPRFRDPENPRLHRWIIRIHTILCLVAGQSLEDDGDVDQTELTRNLREFVRAIQQSFSQSAEAFESEPASKSTVEALEKFRYERSSEDDDESNLMTCMICMEEAMIGSYLTRMPCSHVYHFDCISQWLHINHTCPICRFKLPTQ</sequence>
<keyword evidence="5" id="KW-0862">Zinc</keyword>
<dbReference type="EC" id="2.3.2.27" evidence="2"/>
<feature type="domain" description="RING-type" evidence="7">
    <location>
        <begin position="284"/>
        <end position="325"/>
    </location>
</feature>
<evidence type="ECO:0000259" key="7">
    <source>
        <dbReference type="PROSITE" id="PS50089"/>
    </source>
</evidence>
<protein>
    <recommendedName>
        <fullName evidence="2">RING-type E3 ubiquitin transferase</fullName>
        <ecNumber evidence="2">2.3.2.27</ecNumber>
    </recommendedName>
</protein>
<dbReference type="InterPro" id="IPR013083">
    <property type="entry name" value="Znf_RING/FYVE/PHD"/>
</dbReference>
<comment type="catalytic activity">
    <reaction evidence="1">
        <text>S-ubiquitinyl-[E2 ubiquitin-conjugating enzyme]-L-cysteine + [acceptor protein]-L-lysine = [E2 ubiquitin-conjugating enzyme]-L-cysteine + N(6)-ubiquitinyl-[acceptor protein]-L-lysine.</text>
        <dbReference type="EC" id="2.3.2.27"/>
    </reaction>
</comment>
<organism evidence="8 9">
    <name type="scientific">Ficus carica</name>
    <name type="common">Common fig</name>
    <dbReference type="NCBI Taxonomy" id="3494"/>
    <lineage>
        <taxon>Eukaryota</taxon>
        <taxon>Viridiplantae</taxon>
        <taxon>Streptophyta</taxon>
        <taxon>Embryophyta</taxon>
        <taxon>Tracheophyta</taxon>
        <taxon>Spermatophyta</taxon>
        <taxon>Magnoliopsida</taxon>
        <taxon>eudicotyledons</taxon>
        <taxon>Gunneridae</taxon>
        <taxon>Pentapetalae</taxon>
        <taxon>rosids</taxon>
        <taxon>fabids</taxon>
        <taxon>Rosales</taxon>
        <taxon>Moraceae</taxon>
        <taxon>Ficeae</taxon>
        <taxon>Ficus</taxon>
    </lineage>
</organism>
<dbReference type="PANTHER" id="PTHR15710">
    <property type="entry name" value="E3 UBIQUITIN-PROTEIN LIGASE PRAJA"/>
    <property type="match status" value="1"/>
</dbReference>
<evidence type="ECO:0000256" key="1">
    <source>
        <dbReference type="ARBA" id="ARBA00000900"/>
    </source>
</evidence>
<dbReference type="AlphaFoldDB" id="A0AA88DWT6"/>
<proteinExistence type="predicted"/>
<dbReference type="Proteomes" id="UP001187192">
    <property type="component" value="Unassembled WGS sequence"/>
</dbReference>
<dbReference type="PANTHER" id="PTHR15710:SF196">
    <property type="entry name" value="F6A14.12 PROTEIN-RELATED"/>
    <property type="match status" value="1"/>
</dbReference>
<dbReference type="CDD" id="cd16448">
    <property type="entry name" value="RING-H2"/>
    <property type="match status" value="1"/>
</dbReference>